<proteinExistence type="predicted"/>
<dbReference type="RefSeq" id="WP_189141626.1">
    <property type="nucleotide sequence ID" value="NZ_BMNK01000010.1"/>
</dbReference>
<dbReference type="AlphaFoldDB" id="A0A918E6W8"/>
<evidence type="ECO:0000256" key="2">
    <source>
        <dbReference type="SAM" id="Phobius"/>
    </source>
</evidence>
<keyword evidence="2" id="KW-0472">Membrane</keyword>
<gene>
    <name evidence="3" type="ORF">GCM10012278_55200</name>
</gene>
<protein>
    <submittedName>
        <fullName evidence="3">Uncharacterized protein</fullName>
    </submittedName>
</protein>
<dbReference type="EMBL" id="BMNK01000010">
    <property type="protein sequence ID" value="GGP11470.1"/>
    <property type="molecule type" value="Genomic_DNA"/>
</dbReference>
<feature type="transmembrane region" description="Helical" evidence="2">
    <location>
        <begin position="35"/>
        <end position="58"/>
    </location>
</feature>
<sequence>MSQLPYREKAVHHHTTSRRHIEQPYRISRKLLIGLWTYVGLLALSMAGVILIGILPALGAGR</sequence>
<name>A0A918E6W8_9ACTN</name>
<reference evidence="3" key="2">
    <citation type="submission" date="2020-09" db="EMBL/GenBank/DDBJ databases">
        <authorList>
            <person name="Sun Q."/>
            <person name="Zhou Y."/>
        </authorList>
    </citation>
    <scope>NUCLEOTIDE SEQUENCE</scope>
    <source>
        <strain evidence="3">CGMCC 4.7430</strain>
    </source>
</reference>
<evidence type="ECO:0000313" key="3">
    <source>
        <dbReference type="EMBL" id="GGP11470.1"/>
    </source>
</evidence>
<reference evidence="3" key="1">
    <citation type="journal article" date="2014" name="Int. J. Syst. Evol. Microbiol.">
        <title>Complete genome sequence of Corynebacterium casei LMG S-19264T (=DSM 44701T), isolated from a smear-ripened cheese.</title>
        <authorList>
            <consortium name="US DOE Joint Genome Institute (JGI-PGF)"/>
            <person name="Walter F."/>
            <person name="Albersmeier A."/>
            <person name="Kalinowski J."/>
            <person name="Ruckert C."/>
        </authorList>
    </citation>
    <scope>NUCLEOTIDE SEQUENCE</scope>
    <source>
        <strain evidence="3">CGMCC 4.7430</strain>
    </source>
</reference>
<feature type="region of interest" description="Disordered" evidence="1">
    <location>
        <begin position="1"/>
        <end position="20"/>
    </location>
</feature>
<accession>A0A918E6W8</accession>
<keyword evidence="4" id="KW-1185">Reference proteome</keyword>
<comment type="caution">
    <text evidence="3">The sequence shown here is derived from an EMBL/GenBank/DDBJ whole genome shotgun (WGS) entry which is preliminary data.</text>
</comment>
<keyword evidence="2" id="KW-1133">Transmembrane helix</keyword>
<keyword evidence="2" id="KW-0812">Transmembrane</keyword>
<evidence type="ECO:0000256" key="1">
    <source>
        <dbReference type="SAM" id="MobiDB-lite"/>
    </source>
</evidence>
<organism evidence="3 4">
    <name type="scientific">Nonomuraea glycinis</name>
    <dbReference type="NCBI Taxonomy" id="2047744"/>
    <lineage>
        <taxon>Bacteria</taxon>
        <taxon>Bacillati</taxon>
        <taxon>Actinomycetota</taxon>
        <taxon>Actinomycetes</taxon>
        <taxon>Streptosporangiales</taxon>
        <taxon>Streptosporangiaceae</taxon>
        <taxon>Nonomuraea</taxon>
    </lineage>
</organism>
<evidence type="ECO:0000313" key="4">
    <source>
        <dbReference type="Proteomes" id="UP000660745"/>
    </source>
</evidence>
<dbReference type="Proteomes" id="UP000660745">
    <property type="component" value="Unassembled WGS sequence"/>
</dbReference>